<evidence type="ECO:0000313" key="17">
    <source>
        <dbReference type="Proteomes" id="UP000325030"/>
    </source>
</evidence>
<dbReference type="Proteomes" id="UP000322983">
    <property type="component" value="Chromosome"/>
</dbReference>
<comment type="catalytic activity">
    <reaction evidence="10">
        <text>a tRNA with a 3' CCA end + 2 CTP + ATP = a tRNA with a 3' CCACCA end + 3 diphosphate</text>
        <dbReference type="Rhea" id="RHEA:76235"/>
        <dbReference type="Rhea" id="RHEA-COMP:10468"/>
        <dbReference type="Rhea" id="RHEA-COMP:18655"/>
        <dbReference type="ChEBI" id="CHEBI:30616"/>
        <dbReference type="ChEBI" id="CHEBI:33019"/>
        <dbReference type="ChEBI" id="CHEBI:37563"/>
        <dbReference type="ChEBI" id="CHEBI:83071"/>
        <dbReference type="ChEBI" id="CHEBI:195187"/>
    </reaction>
</comment>
<comment type="cofactor">
    <cofactor evidence="10">
        <name>Mg(2+)</name>
        <dbReference type="ChEBI" id="CHEBI:18420"/>
    </cofactor>
</comment>
<evidence type="ECO:0000256" key="8">
    <source>
        <dbReference type="ARBA" id="ARBA00022842"/>
    </source>
</evidence>
<protein>
    <recommendedName>
        <fullName evidence="10">CCA-adding enzyme</fullName>
        <ecNumber evidence="10">2.7.7.72</ecNumber>
    </recommendedName>
    <alternativeName>
        <fullName evidence="10">CCA tRNA nucleotidyltransferase</fullName>
    </alternativeName>
    <alternativeName>
        <fullName evidence="10">tRNA CCA-pyrophosphorylase</fullName>
    </alternativeName>
    <alternativeName>
        <fullName evidence="10">tRNA adenylyl-/cytidylyl- transferase</fullName>
    </alternativeName>
    <alternativeName>
        <fullName evidence="10">tRNA nucleotidyltransferase</fullName>
    </alternativeName>
    <alternativeName>
        <fullName evidence="10">tRNA-NT</fullName>
    </alternativeName>
</protein>
<dbReference type="SUPFAM" id="SSF81631">
    <property type="entry name" value="PAP/OAS1 substrate-binding domain"/>
    <property type="match status" value="1"/>
</dbReference>
<dbReference type="NCBIfam" id="TIGR03671">
    <property type="entry name" value="cca_archaeal"/>
    <property type="match status" value="1"/>
</dbReference>
<keyword evidence="2 10" id="KW-0819">tRNA processing</keyword>
<evidence type="ECO:0000256" key="2">
    <source>
        <dbReference type="ARBA" id="ARBA00022694"/>
    </source>
</evidence>
<evidence type="ECO:0000256" key="10">
    <source>
        <dbReference type="HAMAP-Rule" id="MF_01264"/>
    </source>
</evidence>
<feature type="binding site" evidence="10">
    <location>
        <position position="62"/>
    </location>
    <ligand>
        <name>Mg(2+)</name>
        <dbReference type="ChEBI" id="CHEBI:18420"/>
    </ligand>
</feature>
<keyword evidence="5 10" id="KW-0547">Nucleotide-binding</keyword>
<sequence length="416" mass="47482">MSNYTLSDLKDEVLRRIKPSKEDEAKIKSHLSPILERIKDMEFQIQGSFAKGTWLRGSSDVDVFIFFDKDMKGRMEEIVKGLESRMRGYDTEMAYAEHPYLIVRDGFIEVDLVPAIKVEKGSSIVTAVDRTPFHTRFVNSNLTEEQKDDVRVLKQFMKGIGVYGAEIKVMGFSGYICELLVIKYGSFEEVLRQASLWKSQVKIEIVKGEKGFDDPLVIIDPVDPKRNAAAAVSMKSLGTFSLASRTFLKKPSLEYFFPDEVEGKPLGDVLMVEIDVKEKVSSDILWGQVSKSVDRIKKDLSTNGFRVIDVQAWEEGQKVVVGVQLQERIIGEFYAQPGPFFYMNGVEDFVKENENVWIGEEGRLYAIKRRKFTSPEDVIARSITIKVKHEVSMRWEKEGKRGKAGAFMRKTPPWLK</sequence>
<comment type="miscellaneous">
    <text evidence="10">A single active site specifically recognizes both ATP and CTP and is responsible for their addition.</text>
</comment>
<dbReference type="STRING" id="1294262.GCA_001316085_01557"/>
<gene>
    <name evidence="10" type="primary">cca</name>
    <name evidence="14" type="ORF">IC006_0867</name>
    <name evidence="15" type="ORF">IC007_0834</name>
</gene>
<dbReference type="InterPro" id="IPR042090">
    <property type="entry name" value="CCA_tRNA_nucleotrans_2"/>
</dbReference>
<feature type="binding site" evidence="10">
    <location>
        <position position="134"/>
    </location>
    <ligand>
        <name>ATP</name>
        <dbReference type="ChEBI" id="CHEBI:30616"/>
    </ligand>
</feature>
<comment type="similarity">
    <text evidence="10">Belongs to the tRNA nucleotidyltransferase/poly(A) polymerase family. Archaeal CCA-adding enzyme subfamily.</text>
</comment>
<dbReference type="PROSITE" id="PS50152">
    <property type="entry name" value="25A_SYNTH_3"/>
    <property type="match status" value="1"/>
</dbReference>
<proteinExistence type="inferred from homology"/>
<evidence type="ECO:0000259" key="12">
    <source>
        <dbReference type="Pfam" id="PF09249"/>
    </source>
</evidence>
<dbReference type="GO" id="GO:0000049">
    <property type="term" value="F:tRNA binding"/>
    <property type="evidence" value="ECO:0007669"/>
    <property type="project" value="UniProtKB-UniRule"/>
</dbReference>
<feature type="binding site" evidence="10">
    <location>
        <position position="154"/>
    </location>
    <ligand>
        <name>CTP</name>
        <dbReference type="ChEBI" id="CHEBI:37563"/>
    </ligand>
</feature>
<dbReference type="GO" id="GO:0005524">
    <property type="term" value="F:ATP binding"/>
    <property type="evidence" value="ECO:0007669"/>
    <property type="project" value="UniProtKB-UniRule"/>
</dbReference>
<comment type="catalytic activity">
    <reaction evidence="10">
        <text>a tRNA precursor + 2 CTP + ATP = a tRNA with a 3' CCA end + 3 diphosphate</text>
        <dbReference type="Rhea" id="RHEA:14433"/>
        <dbReference type="Rhea" id="RHEA-COMP:10465"/>
        <dbReference type="Rhea" id="RHEA-COMP:10468"/>
        <dbReference type="ChEBI" id="CHEBI:30616"/>
        <dbReference type="ChEBI" id="CHEBI:33019"/>
        <dbReference type="ChEBI" id="CHEBI:37563"/>
        <dbReference type="ChEBI" id="CHEBI:74896"/>
        <dbReference type="ChEBI" id="CHEBI:83071"/>
        <dbReference type="EC" id="2.7.7.72"/>
    </reaction>
</comment>
<reference evidence="17" key="1">
    <citation type="submission" date="2018-09" db="EMBL/GenBank/DDBJ databases">
        <title>Complete Genome Sequencing of Sulfolobus sp. JCM 16834.</title>
        <authorList>
            <person name="Kato S."/>
            <person name="Itoh T."/>
            <person name="Ohkuma M."/>
        </authorList>
    </citation>
    <scope>NUCLEOTIDE SEQUENCE [LARGE SCALE GENOMIC DNA]</scope>
    <source>
        <strain evidence="17">IC-007</strain>
    </source>
</reference>
<dbReference type="GO" id="GO:0004810">
    <property type="term" value="F:CCA tRNA nucleotidyltransferase activity"/>
    <property type="evidence" value="ECO:0007669"/>
    <property type="project" value="UniProtKB-UniRule"/>
</dbReference>
<evidence type="ECO:0000256" key="7">
    <source>
        <dbReference type="ARBA" id="ARBA00022840"/>
    </source>
</evidence>
<evidence type="ECO:0000259" key="11">
    <source>
        <dbReference type="Pfam" id="PF01909"/>
    </source>
</evidence>
<evidence type="ECO:0000313" key="16">
    <source>
        <dbReference type="Proteomes" id="UP000322983"/>
    </source>
</evidence>
<feature type="domain" description="tRNA nucleotidyltransferase substrate binding" evidence="12">
    <location>
        <begin position="148"/>
        <end position="257"/>
    </location>
</feature>
<evidence type="ECO:0000313" key="15">
    <source>
        <dbReference type="EMBL" id="BBG26327.1"/>
    </source>
</evidence>
<dbReference type="GO" id="GO:0042245">
    <property type="term" value="P:RNA repair"/>
    <property type="evidence" value="ECO:0007669"/>
    <property type="project" value="UniProtKB-KW"/>
</dbReference>
<dbReference type="RefSeq" id="WP_054845867.1">
    <property type="nucleotide sequence ID" value="NZ_AP018929.1"/>
</dbReference>
<dbReference type="SUPFAM" id="SSF81301">
    <property type="entry name" value="Nucleotidyltransferase"/>
    <property type="match status" value="1"/>
</dbReference>
<evidence type="ECO:0000313" key="14">
    <source>
        <dbReference type="EMBL" id="BBG23580.1"/>
    </source>
</evidence>
<dbReference type="GeneID" id="41717236"/>
<keyword evidence="9 10" id="KW-0694">RNA-binding</keyword>
<keyword evidence="4 10" id="KW-0479">Metal-binding</keyword>
<organism evidence="15 17">
    <name type="scientific">Sulfuracidifex tepidarius</name>
    <dbReference type="NCBI Taxonomy" id="1294262"/>
    <lineage>
        <taxon>Archaea</taxon>
        <taxon>Thermoproteota</taxon>
        <taxon>Thermoprotei</taxon>
        <taxon>Sulfolobales</taxon>
        <taxon>Sulfolobaceae</taxon>
        <taxon>Sulfuracidifex</taxon>
    </lineage>
</organism>
<accession>A0A510E1I8</accession>
<name>A0A510E1I8_9CREN</name>
<evidence type="ECO:0000256" key="9">
    <source>
        <dbReference type="ARBA" id="ARBA00022884"/>
    </source>
</evidence>
<dbReference type="PANTHER" id="PTHR39643:SF1">
    <property type="entry name" value="CCA-ADDING ENZYME"/>
    <property type="match status" value="1"/>
</dbReference>
<keyword evidence="6 10" id="KW-0692">RNA repair</keyword>
<evidence type="ECO:0000259" key="13">
    <source>
        <dbReference type="Pfam" id="PF21133"/>
    </source>
</evidence>
<feature type="binding site" evidence="10">
    <location>
        <position position="60"/>
    </location>
    <ligand>
        <name>Mg(2+)</name>
        <dbReference type="ChEBI" id="CHEBI:18420"/>
    </ligand>
</feature>
<feature type="binding site" evidence="10">
    <location>
        <position position="134"/>
    </location>
    <ligand>
        <name>CTP</name>
        <dbReference type="ChEBI" id="CHEBI:37563"/>
    </ligand>
</feature>
<dbReference type="Gene3D" id="3.30.460.10">
    <property type="entry name" value="Beta Polymerase, domain 2"/>
    <property type="match status" value="1"/>
</dbReference>
<evidence type="ECO:0000256" key="6">
    <source>
        <dbReference type="ARBA" id="ARBA00022800"/>
    </source>
</evidence>
<dbReference type="CDD" id="cd05400">
    <property type="entry name" value="NT_2-5OAS_ClassI-CCAase"/>
    <property type="match status" value="1"/>
</dbReference>
<keyword evidence="3 10" id="KW-0548">Nucleotidyltransferase</keyword>
<keyword evidence="1 10" id="KW-0808">Transferase</keyword>
<reference evidence="15 16" key="2">
    <citation type="journal article" date="2020" name="Int. J. Syst. Evol. Microbiol.">
        <title>Sulfuracidifex tepidarius gen. nov., sp. nov. and transfer of Sulfolobus metallicus Huber and Stetter 1992 to the genus Sulfuracidifex as Sulfuracidifex metallicus comb. nov.</title>
        <authorList>
            <person name="Itoh T."/>
            <person name="Miura T."/>
            <person name="Sakai H.D."/>
            <person name="Kato S."/>
            <person name="Ohkuma M."/>
            <person name="Takashina T."/>
        </authorList>
    </citation>
    <scope>NUCLEOTIDE SEQUENCE</scope>
    <source>
        <strain evidence="14 16">IC-006</strain>
        <strain evidence="15">IC-007</strain>
    </source>
</reference>
<dbReference type="Proteomes" id="UP000325030">
    <property type="component" value="Chromosome"/>
</dbReference>
<dbReference type="Pfam" id="PF09249">
    <property type="entry name" value="tRNA_NucTransf2"/>
    <property type="match status" value="1"/>
</dbReference>
<feature type="binding site" evidence="10">
    <location>
        <position position="51"/>
    </location>
    <ligand>
        <name>ATP</name>
        <dbReference type="ChEBI" id="CHEBI:30616"/>
    </ligand>
</feature>
<dbReference type="Pfam" id="PF21133">
    <property type="entry name" value="CAA_C"/>
    <property type="match status" value="1"/>
</dbReference>
<accession>A0A510DU35</accession>
<feature type="binding site" evidence="10">
    <location>
        <position position="48"/>
    </location>
    <ligand>
        <name>ATP</name>
        <dbReference type="ChEBI" id="CHEBI:30616"/>
    </ligand>
</feature>
<feature type="binding site" evidence="10">
    <location>
        <position position="48"/>
    </location>
    <ligand>
        <name>CTP</name>
        <dbReference type="ChEBI" id="CHEBI:37563"/>
    </ligand>
</feature>
<dbReference type="Gene3D" id="3.30.70.590">
    <property type="entry name" value="Poly(A) polymerase predicted RNA binding domain"/>
    <property type="match status" value="1"/>
</dbReference>
<dbReference type="GO" id="GO:0001680">
    <property type="term" value="P:tRNA 3'-terminal CCA addition"/>
    <property type="evidence" value="ECO:0007669"/>
    <property type="project" value="UniProtKB-UniRule"/>
</dbReference>
<evidence type="ECO:0000256" key="1">
    <source>
        <dbReference type="ARBA" id="ARBA00022679"/>
    </source>
</evidence>
<dbReference type="InterPro" id="IPR048833">
    <property type="entry name" value="CAA_C"/>
</dbReference>
<dbReference type="EMBL" id="AP018929">
    <property type="protein sequence ID" value="BBG23580.1"/>
    <property type="molecule type" value="Genomic_DNA"/>
</dbReference>
<dbReference type="Pfam" id="PF01909">
    <property type="entry name" value="NTP_transf_2"/>
    <property type="match status" value="1"/>
</dbReference>
<dbReference type="PIRSF" id="PIRSF005335">
    <property type="entry name" value="CCA_arch"/>
    <property type="match status" value="1"/>
</dbReference>
<dbReference type="OrthoDB" id="7378at2157"/>
<dbReference type="SUPFAM" id="SSF55003">
    <property type="entry name" value="PAP/Archaeal CCA-adding enzyme, C-terminal domain"/>
    <property type="match status" value="1"/>
</dbReference>
<feature type="binding site" evidence="10">
    <location>
        <position position="51"/>
    </location>
    <ligand>
        <name>CTP</name>
        <dbReference type="ChEBI" id="CHEBI:37563"/>
    </ligand>
</feature>
<keyword evidence="7 10" id="KW-0067">ATP-binding</keyword>
<comment type="subunit">
    <text evidence="10">Homodimer.</text>
</comment>
<evidence type="ECO:0000256" key="4">
    <source>
        <dbReference type="ARBA" id="ARBA00022723"/>
    </source>
</evidence>
<dbReference type="KEGG" id="step:IC006_0867"/>
<dbReference type="HAMAP" id="MF_01264">
    <property type="entry name" value="CCA_arch"/>
    <property type="match status" value="1"/>
</dbReference>
<dbReference type="InterPro" id="IPR002934">
    <property type="entry name" value="Polymerase_NTP_transf_dom"/>
</dbReference>
<dbReference type="InterPro" id="IPR008229">
    <property type="entry name" value="CCA-adding_arc"/>
</dbReference>
<evidence type="ECO:0000256" key="3">
    <source>
        <dbReference type="ARBA" id="ARBA00022695"/>
    </source>
</evidence>
<feature type="binding site" evidence="10">
    <location>
        <position position="154"/>
    </location>
    <ligand>
        <name>ATP</name>
        <dbReference type="ChEBI" id="CHEBI:30616"/>
    </ligand>
</feature>
<dbReference type="PANTHER" id="PTHR39643">
    <property type="entry name" value="CCA-ADDING ENZYME"/>
    <property type="match status" value="1"/>
</dbReference>
<dbReference type="InterPro" id="IPR015329">
    <property type="entry name" value="tRNA_NucTransf2"/>
</dbReference>
<feature type="binding site" evidence="10">
    <location>
        <position position="163"/>
    </location>
    <ligand>
        <name>ATP</name>
        <dbReference type="ChEBI" id="CHEBI:30616"/>
    </ligand>
</feature>
<feature type="binding site" evidence="10">
    <location>
        <position position="163"/>
    </location>
    <ligand>
        <name>CTP</name>
        <dbReference type="ChEBI" id="CHEBI:37563"/>
    </ligand>
</feature>
<dbReference type="InterPro" id="IPR011068">
    <property type="entry name" value="NuclTrfase_I-like_C"/>
</dbReference>
<keyword evidence="16" id="KW-1185">Reference proteome</keyword>
<dbReference type="EC" id="2.7.7.72" evidence="10"/>
<dbReference type="InterPro" id="IPR006116">
    <property type="entry name" value="NT_2-5OAS_ClassI-CCAase"/>
</dbReference>
<comment type="function">
    <text evidence="10">Catalyzes the addition and repair of the essential 3'-terminal CCA sequence in tRNAs without using a nucleic acid template. Adds these three nucleotides in the order of C, C, and A to the tRNA nucleotide-73, using CTP and ATP as substrates and producing inorganic pyrophosphate. tRNA 3'-terminal CCA addition is required both for tRNA processing and repair. Also involved in tRNA surveillance by mediating tandem CCA addition to generate a CCACCA at the 3' terminus of unstable tRNAs. While stable tRNAs receive only 3'-terminal CCA, unstable tRNAs are marked with CCACCA and rapidly degraded.</text>
</comment>
<dbReference type="Gene3D" id="1.10.1410.30">
    <property type="entry name" value="CCA tRNA nucleotidyltransferase, domain 2"/>
    <property type="match status" value="1"/>
</dbReference>
<dbReference type="EMBL" id="AP018930">
    <property type="protein sequence ID" value="BBG26327.1"/>
    <property type="molecule type" value="Genomic_DNA"/>
</dbReference>
<feature type="binding site" evidence="10">
    <location>
        <position position="111"/>
    </location>
    <ligand>
        <name>Mg(2+)</name>
        <dbReference type="ChEBI" id="CHEBI:18420"/>
    </ligand>
</feature>
<keyword evidence="8 10" id="KW-0460">Magnesium</keyword>
<dbReference type="InterPro" id="IPR043519">
    <property type="entry name" value="NT_sf"/>
</dbReference>
<feature type="domain" description="Polymerase nucleotidyl transferase" evidence="11">
    <location>
        <begin position="36"/>
        <end position="134"/>
    </location>
</feature>
<dbReference type="GO" id="GO:0000287">
    <property type="term" value="F:magnesium ion binding"/>
    <property type="evidence" value="ECO:0007669"/>
    <property type="project" value="UniProtKB-UniRule"/>
</dbReference>
<dbReference type="AlphaFoldDB" id="A0A510E1I8"/>
<evidence type="ECO:0000256" key="5">
    <source>
        <dbReference type="ARBA" id="ARBA00022741"/>
    </source>
</evidence>
<feature type="domain" description="CCA-adding enzyme C-terminal" evidence="13">
    <location>
        <begin position="277"/>
        <end position="385"/>
    </location>
</feature>